<evidence type="ECO:0000313" key="2">
    <source>
        <dbReference type="EMBL" id="KAF3956575.1"/>
    </source>
</evidence>
<name>A0A8J4VHT9_9ROSI</name>
<sequence>MPCQPLPKELPFYAAIFRSLRVRRANLSRHHWPFYPNFRRCRACKWRVLQIDEKEELACRAHNDSYSKTLNNDKGHVMQAYRVVDACGGITKLYEERKKKKLKKQKQNRERDLRASRHHPASLHHQTTKTTGKDSEPKKNPLNLCTWMKNQEMSRLMNS</sequence>
<evidence type="ECO:0000256" key="1">
    <source>
        <dbReference type="SAM" id="MobiDB-lite"/>
    </source>
</evidence>
<proteinExistence type="predicted"/>
<accession>A0A8J4VHT9</accession>
<reference evidence="2" key="1">
    <citation type="submission" date="2020-03" db="EMBL/GenBank/DDBJ databases">
        <title>Castanea mollissima Vanexum genome sequencing.</title>
        <authorList>
            <person name="Staton M."/>
        </authorList>
    </citation>
    <scope>NUCLEOTIDE SEQUENCE</scope>
    <source>
        <tissue evidence="2">Leaf</tissue>
    </source>
</reference>
<evidence type="ECO:0000313" key="3">
    <source>
        <dbReference type="Proteomes" id="UP000737018"/>
    </source>
</evidence>
<feature type="compositionally biased region" description="Polar residues" evidence="1">
    <location>
        <begin position="148"/>
        <end position="159"/>
    </location>
</feature>
<keyword evidence="3" id="KW-1185">Reference proteome</keyword>
<gene>
    <name evidence="2" type="ORF">CMV_018314</name>
</gene>
<dbReference type="AlphaFoldDB" id="A0A8J4VHT9"/>
<feature type="region of interest" description="Disordered" evidence="1">
    <location>
        <begin position="97"/>
        <end position="159"/>
    </location>
</feature>
<dbReference type="Proteomes" id="UP000737018">
    <property type="component" value="Unassembled WGS sequence"/>
</dbReference>
<organism evidence="2 3">
    <name type="scientific">Castanea mollissima</name>
    <name type="common">Chinese chestnut</name>
    <dbReference type="NCBI Taxonomy" id="60419"/>
    <lineage>
        <taxon>Eukaryota</taxon>
        <taxon>Viridiplantae</taxon>
        <taxon>Streptophyta</taxon>
        <taxon>Embryophyta</taxon>
        <taxon>Tracheophyta</taxon>
        <taxon>Spermatophyta</taxon>
        <taxon>Magnoliopsida</taxon>
        <taxon>eudicotyledons</taxon>
        <taxon>Gunneridae</taxon>
        <taxon>Pentapetalae</taxon>
        <taxon>rosids</taxon>
        <taxon>fabids</taxon>
        <taxon>Fagales</taxon>
        <taxon>Fagaceae</taxon>
        <taxon>Castanea</taxon>
    </lineage>
</organism>
<dbReference type="EMBL" id="JRKL02003046">
    <property type="protein sequence ID" value="KAF3956575.1"/>
    <property type="molecule type" value="Genomic_DNA"/>
</dbReference>
<protein>
    <submittedName>
        <fullName evidence="2">Uncharacterized protein</fullName>
    </submittedName>
</protein>
<comment type="caution">
    <text evidence="2">The sequence shown here is derived from an EMBL/GenBank/DDBJ whole genome shotgun (WGS) entry which is preliminary data.</text>
</comment>